<name>A0AAW4FRJ8_9HYPH</name>
<evidence type="ECO:0000256" key="1">
    <source>
        <dbReference type="SAM" id="SignalP"/>
    </source>
</evidence>
<organism evidence="2 3">
    <name type="scientific">Ensifer canadensis</name>
    <dbReference type="NCBI Taxonomy" id="555315"/>
    <lineage>
        <taxon>Bacteria</taxon>
        <taxon>Pseudomonadati</taxon>
        <taxon>Pseudomonadota</taxon>
        <taxon>Alphaproteobacteria</taxon>
        <taxon>Hyphomicrobiales</taxon>
        <taxon>Rhizobiaceae</taxon>
        <taxon>Sinorhizobium/Ensifer group</taxon>
        <taxon>Ensifer</taxon>
    </lineage>
</organism>
<dbReference type="EMBL" id="WXFA01000020">
    <property type="protein sequence ID" value="MBM3093935.1"/>
    <property type="molecule type" value="Genomic_DNA"/>
</dbReference>
<dbReference type="AlphaFoldDB" id="A0AAW4FRJ8"/>
<keyword evidence="3" id="KW-1185">Reference proteome</keyword>
<proteinExistence type="predicted"/>
<feature type="chain" id="PRO_5043542926" description="DUF4352 domain-containing protein" evidence="1">
    <location>
        <begin position="35"/>
        <end position="199"/>
    </location>
</feature>
<evidence type="ECO:0000313" key="3">
    <source>
        <dbReference type="Proteomes" id="UP000744980"/>
    </source>
</evidence>
<comment type="caution">
    <text evidence="2">The sequence shown here is derived from an EMBL/GenBank/DDBJ whole genome shotgun (WGS) entry which is preliminary data.</text>
</comment>
<feature type="signal peptide" evidence="1">
    <location>
        <begin position="1"/>
        <end position="34"/>
    </location>
</feature>
<dbReference type="Proteomes" id="UP000744980">
    <property type="component" value="Unassembled WGS sequence"/>
</dbReference>
<evidence type="ECO:0000313" key="2">
    <source>
        <dbReference type="EMBL" id="MBM3093935.1"/>
    </source>
</evidence>
<accession>A0AAW4FRJ8</accession>
<evidence type="ECO:0008006" key="4">
    <source>
        <dbReference type="Google" id="ProtNLM"/>
    </source>
</evidence>
<sequence>MSIARRAKLKRRLLAMLVTGIGGMAAAAASFATAVYQAANPAPVELARMGEPIDTGRWVITINNASMAEVPPTGTKPVDPKRFLTVDLELDNRSAATSNAFMQLVSIETQMSVQLPEPVYYLARDKWIASAINPGMPEKLIAVWEWPEGLPNPKALRFSVAKQIYKPRDNLYGAPGWFDDGKAAIVELAVSGQTDEAVR</sequence>
<gene>
    <name evidence="2" type="ORF">GFB56_24575</name>
</gene>
<keyword evidence="1" id="KW-0732">Signal</keyword>
<dbReference type="RefSeq" id="WP_203528871.1">
    <property type="nucleotide sequence ID" value="NZ_CP083371.1"/>
</dbReference>
<reference evidence="2 3" key="1">
    <citation type="submission" date="2020-01" db="EMBL/GenBank/DDBJ databases">
        <title>Draft genome assembly of Ensifer adhaerens T173.</title>
        <authorList>
            <person name="Craig J.E."/>
            <person name="Stinchcombe J.R."/>
        </authorList>
    </citation>
    <scope>NUCLEOTIDE SEQUENCE [LARGE SCALE GENOMIC DNA]</scope>
    <source>
        <strain evidence="2 3">T173</strain>
    </source>
</reference>
<protein>
    <recommendedName>
        <fullName evidence="4">DUF4352 domain-containing protein</fullName>
    </recommendedName>
</protein>